<sequence length="274" mass="31703">MEDLQEPPFLWEMKIYCCACGTLIELDTETEGSTSILGALRKEFPAPPPKLVKDYQNGHEGQCQCRLSGIGQLDEAIETSSFAVPRDRNAAVLGWPWKQPRKGAIESVFLAEDLQMTSYYQGPWPRRPERYGYPVHARCWSLIERFIGPDVEMHLATFVEALRRRFRKRINPPNFDVPDGNFDLYPTRYETLSSKTRYLFRDPVQIPQVGRLLKNAVITKKTRQLPLQDRDGEREERITKQYDIRQSSRRLLALGRSPFGAVDLPLDIQYLILD</sequence>
<keyword evidence="2" id="KW-1185">Reference proteome</keyword>
<dbReference type="OrthoDB" id="4524525at2759"/>
<dbReference type="GeneID" id="25317795"/>
<proteinExistence type="predicted"/>
<reference evidence="1 2" key="1">
    <citation type="submission" date="2015-04" db="EMBL/GenBank/DDBJ databases">
        <authorList>
            <person name="Heijne W.H."/>
            <person name="Fedorova N.D."/>
            <person name="Nierman W.C."/>
            <person name="Vollebregt A.W."/>
            <person name="Zhao Z."/>
            <person name="Wu L."/>
            <person name="Kumar M."/>
            <person name="Stam H."/>
            <person name="van den Berg M.A."/>
            <person name="Pel H.J."/>
        </authorList>
    </citation>
    <scope>NUCLEOTIDE SEQUENCE [LARGE SCALE GENOMIC DNA]</scope>
    <source>
        <strain evidence="1 2">CBS 393.64</strain>
    </source>
</reference>
<dbReference type="RefSeq" id="XP_013327119.1">
    <property type="nucleotide sequence ID" value="XM_013471665.1"/>
</dbReference>
<dbReference type="EMBL" id="LASV01000253">
    <property type="protein sequence ID" value="KKA20507.1"/>
    <property type="molecule type" value="Genomic_DNA"/>
</dbReference>
<dbReference type="AlphaFoldDB" id="A0A0F4YQE7"/>
<name>A0A0F4YQE7_RASE3</name>
<evidence type="ECO:0000313" key="1">
    <source>
        <dbReference type="EMBL" id="KKA20507.1"/>
    </source>
</evidence>
<organism evidence="1 2">
    <name type="scientific">Rasamsonia emersonii (strain ATCC 16479 / CBS 393.64 / IMI 116815)</name>
    <dbReference type="NCBI Taxonomy" id="1408163"/>
    <lineage>
        <taxon>Eukaryota</taxon>
        <taxon>Fungi</taxon>
        <taxon>Dikarya</taxon>
        <taxon>Ascomycota</taxon>
        <taxon>Pezizomycotina</taxon>
        <taxon>Eurotiomycetes</taxon>
        <taxon>Eurotiomycetidae</taxon>
        <taxon>Eurotiales</taxon>
        <taxon>Trichocomaceae</taxon>
        <taxon>Rasamsonia</taxon>
    </lineage>
</organism>
<evidence type="ECO:0000313" key="2">
    <source>
        <dbReference type="Proteomes" id="UP000053958"/>
    </source>
</evidence>
<gene>
    <name evidence="1" type="ORF">T310_5451</name>
</gene>
<comment type="caution">
    <text evidence="1">The sequence shown here is derived from an EMBL/GenBank/DDBJ whole genome shotgun (WGS) entry which is preliminary data.</text>
</comment>
<accession>A0A0F4YQE7</accession>
<dbReference type="Proteomes" id="UP000053958">
    <property type="component" value="Unassembled WGS sequence"/>
</dbReference>
<protein>
    <submittedName>
        <fullName evidence="1">Uncharacterized protein</fullName>
    </submittedName>
</protein>